<proteinExistence type="predicted"/>
<name>A0A0A9C4Y5_ARUDO</name>
<dbReference type="EMBL" id="GBRH01228377">
    <property type="protein sequence ID" value="JAD69518.1"/>
    <property type="molecule type" value="Transcribed_RNA"/>
</dbReference>
<sequence length="28" mass="3190">MISFMIPSRNVICQSELSPYCLSLRIGM</sequence>
<reference evidence="1" key="1">
    <citation type="submission" date="2014-09" db="EMBL/GenBank/DDBJ databases">
        <authorList>
            <person name="Magalhaes I.L.F."/>
            <person name="Oliveira U."/>
            <person name="Santos F.R."/>
            <person name="Vidigal T.H.D.A."/>
            <person name="Brescovit A.D."/>
            <person name="Santos A.J."/>
        </authorList>
    </citation>
    <scope>NUCLEOTIDE SEQUENCE</scope>
    <source>
        <tissue evidence="1">Shoot tissue taken approximately 20 cm above the soil surface</tissue>
    </source>
</reference>
<protein>
    <submittedName>
        <fullName evidence="1">Uncharacterized protein</fullName>
    </submittedName>
</protein>
<dbReference type="AlphaFoldDB" id="A0A0A9C4Y5"/>
<accession>A0A0A9C4Y5</accession>
<evidence type="ECO:0000313" key="1">
    <source>
        <dbReference type="EMBL" id="JAD69518.1"/>
    </source>
</evidence>
<organism evidence="1">
    <name type="scientific">Arundo donax</name>
    <name type="common">Giant reed</name>
    <name type="synonym">Donax arundinaceus</name>
    <dbReference type="NCBI Taxonomy" id="35708"/>
    <lineage>
        <taxon>Eukaryota</taxon>
        <taxon>Viridiplantae</taxon>
        <taxon>Streptophyta</taxon>
        <taxon>Embryophyta</taxon>
        <taxon>Tracheophyta</taxon>
        <taxon>Spermatophyta</taxon>
        <taxon>Magnoliopsida</taxon>
        <taxon>Liliopsida</taxon>
        <taxon>Poales</taxon>
        <taxon>Poaceae</taxon>
        <taxon>PACMAD clade</taxon>
        <taxon>Arundinoideae</taxon>
        <taxon>Arundineae</taxon>
        <taxon>Arundo</taxon>
    </lineage>
</organism>
<reference evidence="1" key="2">
    <citation type="journal article" date="2015" name="Data Brief">
        <title>Shoot transcriptome of the giant reed, Arundo donax.</title>
        <authorList>
            <person name="Barrero R.A."/>
            <person name="Guerrero F.D."/>
            <person name="Moolhuijzen P."/>
            <person name="Goolsby J.A."/>
            <person name="Tidwell J."/>
            <person name="Bellgard S.E."/>
            <person name="Bellgard M.I."/>
        </authorList>
    </citation>
    <scope>NUCLEOTIDE SEQUENCE</scope>
    <source>
        <tissue evidence="1">Shoot tissue taken approximately 20 cm above the soil surface</tissue>
    </source>
</reference>